<dbReference type="InterPro" id="IPR036249">
    <property type="entry name" value="Thioredoxin-like_sf"/>
</dbReference>
<dbReference type="InterPro" id="IPR006984">
    <property type="entry name" value="Fcf1/UTP23"/>
</dbReference>
<evidence type="ECO:0008006" key="19">
    <source>
        <dbReference type="Google" id="ProtNLM"/>
    </source>
</evidence>
<dbReference type="SFLD" id="SFLDS00019">
    <property type="entry name" value="Glutathione_Transferase_(cytos"/>
    <property type="match status" value="1"/>
</dbReference>
<organism evidence="17 18">
    <name type="scientific">Malus domestica</name>
    <name type="common">Apple</name>
    <name type="synonym">Pyrus malus</name>
    <dbReference type="NCBI Taxonomy" id="3750"/>
    <lineage>
        <taxon>Eukaryota</taxon>
        <taxon>Viridiplantae</taxon>
        <taxon>Streptophyta</taxon>
        <taxon>Embryophyta</taxon>
        <taxon>Tracheophyta</taxon>
        <taxon>Spermatophyta</taxon>
        <taxon>Magnoliopsida</taxon>
        <taxon>eudicotyledons</taxon>
        <taxon>Gunneridae</taxon>
        <taxon>Pentapetalae</taxon>
        <taxon>rosids</taxon>
        <taxon>fabids</taxon>
        <taxon>Rosales</taxon>
        <taxon>Rosaceae</taxon>
        <taxon>Amygdaloideae</taxon>
        <taxon>Maleae</taxon>
        <taxon>Malus</taxon>
    </lineage>
</organism>
<protein>
    <recommendedName>
        <fullName evidence="19">GST N-terminal domain-containing protein</fullName>
    </recommendedName>
</protein>
<dbReference type="FunFam" id="3.40.30.10:FF:000102">
    <property type="entry name" value="Glutathione S-transferase DHAR3 chloroplastic"/>
    <property type="match status" value="1"/>
</dbReference>
<evidence type="ECO:0000256" key="14">
    <source>
        <dbReference type="SAM" id="MobiDB-lite"/>
    </source>
</evidence>
<dbReference type="Pfam" id="PF13417">
    <property type="entry name" value="GST_N_3"/>
    <property type="match status" value="1"/>
</dbReference>
<evidence type="ECO:0000313" key="18">
    <source>
        <dbReference type="Proteomes" id="UP000290289"/>
    </source>
</evidence>
<evidence type="ECO:0000256" key="6">
    <source>
        <dbReference type="ARBA" id="ARBA00023002"/>
    </source>
</evidence>
<evidence type="ECO:0000256" key="4">
    <source>
        <dbReference type="ARBA" id="ARBA00022575"/>
    </source>
</evidence>
<keyword evidence="2" id="KW-0690">Ribosome biogenesis</keyword>
<dbReference type="FunFam" id="1.20.1050.10:FF:000029">
    <property type="entry name" value="Glutathione S-transferase DHAR3, chloroplastic"/>
    <property type="match status" value="1"/>
</dbReference>
<dbReference type="CDD" id="cd00570">
    <property type="entry name" value="GST_N_family"/>
    <property type="match status" value="1"/>
</dbReference>
<dbReference type="Proteomes" id="UP000290289">
    <property type="component" value="Chromosome 9"/>
</dbReference>
<dbReference type="GO" id="GO:0045174">
    <property type="term" value="F:glutathione dehydrogenase (ascorbate) activity"/>
    <property type="evidence" value="ECO:0007669"/>
    <property type="project" value="UniProtKB-EC"/>
</dbReference>
<feature type="domain" description="GST C-terminal" evidence="16">
    <location>
        <begin position="119"/>
        <end position="265"/>
    </location>
</feature>
<evidence type="ECO:0000256" key="2">
    <source>
        <dbReference type="ARBA" id="ARBA00022517"/>
    </source>
</evidence>
<dbReference type="AlphaFoldDB" id="A0A498J9V4"/>
<keyword evidence="8" id="KW-0539">Nucleus</keyword>
<comment type="similarity">
    <text evidence="9">Belongs to the GST superfamily. DHAR family.</text>
</comment>
<accession>A0A498J9V4</accession>
<dbReference type="InterPro" id="IPR057776">
    <property type="entry name" value="UTP23_sensor"/>
</dbReference>
<comment type="similarity">
    <text evidence="11">Belongs to the UTP23/FCF1 family. UTP23 subfamily.</text>
</comment>
<evidence type="ECO:0000256" key="9">
    <source>
        <dbReference type="ARBA" id="ARBA00024194"/>
    </source>
</evidence>
<keyword evidence="18" id="KW-1185">Reference proteome</keyword>
<dbReference type="Pfam" id="PF24779">
    <property type="entry name" value="UTP23_sensor"/>
    <property type="match status" value="1"/>
</dbReference>
<feature type="domain" description="GST N-terminal" evidence="15">
    <location>
        <begin position="63"/>
        <end position="141"/>
    </location>
</feature>
<comment type="caution">
    <text evidence="17">The sequence shown here is derived from an EMBL/GenBank/DDBJ whole genome shotgun (WGS) entry which is preliminary data.</text>
</comment>
<evidence type="ECO:0000256" key="12">
    <source>
        <dbReference type="ARBA" id="ARBA00047960"/>
    </source>
</evidence>
<dbReference type="PANTHER" id="PTHR44420">
    <property type="entry name" value="GLUTATHIONE S-TRANSFERASE DHAR2-RELATED"/>
    <property type="match status" value="1"/>
</dbReference>
<keyword evidence="4" id="KW-0216">Detoxification</keyword>
<dbReference type="Pfam" id="PF04900">
    <property type="entry name" value="Fcf1"/>
    <property type="match status" value="1"/>
</dbReference>
<evidence type="ECO:0000256" key="8">
    <source>
        <dbReference type="ARBA" id="ARBA00023242"/>
    </source>
</evidence>
<dbReference type="InterPro" id="IPR040079">
    <property type="entry name" value="Glutathione_S-Trfase"/>
</dbReference>
<dbReference type="PANTHER" id="PTHR44420:SF1">
    <property type="entry name" value="GLUTATHIONE S-TRANSFERASE DHAR3, CHLOROPLASTIC"/>
    <property type="match status" value="1"/>
</dbReference>
<comment type="catalytic activity">
    <reaction evidence="12">
        <text>RX + glutathione = an S-substituted glutathione + a halide anion + H(+)</text>
        <dbReference type="Rhea" id="RHEA:16437"/>
        <dbReference type="ChEBI" id="CHEBI:15378"/>
        <dbReference type="ChEBI" id="CHEBI:16042"/>
        <dbReference type="ChEBI" id="CHEBI:17792"/>
        <dbReference type="ChEBI" id="CHEBI:57925"/>
        <dbReference type="ChEBI" id="CHEBI:90779"/>
        <dbReference type="EC" id="2.5.1.18"/>
    </reaction>
</comment>
<dbReference type="PROSITE" id="PS50404">
    <property type="entry name" value="GST_NTER"/>
    <property type="match status" value="1"/>
</dbReference>
<dbReference type="STRING" id="3750.A0A498J9V4"/>
<dbReference type="GO" id="GO:0004364">
    <property type="term" value="F:glutathione transferase activity"/>
    <property type="evidence" value="ECO:0007669"/>
    <property type="project" value="UniProtKB-EC"/>
</dbReference>
<evidence type="ECO:0000313" key="17">
    <source>
        <dbReference type="EMBL" id="RXH90583.1"/>
    </source>
</evidence>
<dbReference type="InterPro" id="IPR004045">
    <property type="entry name" value="Glutathione_S-Trfase_N"/>
</dbReference>
<proteinExistence type="inferred from homology"/>
<evidence type="ECO:0000259" key="15">
    <source>
        <dbReference type="PROSITE" id="PS50404"/>
    </source>
</evidence>
<dbReference type="CDD" id="cd03201">
    <property type="entry name" value="GST_C_DHAR"/>
    <property type="match status" value="1"/>
</dbReference>
<dbReference type="GO" id="GO:0032040">
    <property type="term" value="C:small-subunit processome"/>
    <property type="evidence" value="ECO:0007669"/>
    <property type="project" value="InterPro"/>
</dbReference>
<feature type="compositionally biased region" description="Basic and acidic residues" evidence="14">
    <location>
        <begin position="559"/>
        <end position="575"/>
    </location>
</feature>
<dbReference type="SFLD" id="SFLDG00358">
    <property type="entry name" value="Main_(cytGST)"/>
    <property type="match status" value="1"/>
</dbReference>
<dbReference type="InterPro" id="IPR010987">
    <property type="entry name" value="Glutathione-S-Trfase_C-like"/>
</dbReference>
<feature type="region of interest" description="Disordered" evidence="14">
    <location>
        <begin position="496"/>
        <end position="516"/>
    </location>
</feature>
<dbReference type="EMBL" id="RDQH01000335">
    <property type="protein sequence ID" value="RXH90583.1"/>
    <property type="molecule type" value="Genomic_DNA"/>
</dbReference>
<comment type="function">
    <text evidence="10">Involved in rRNA-processing and ribosome biogenesis.</text>
</comment>
<sequence>MSTTARIHPTASAVLSTTIKHHLRPPPNAVVFRTNPNSLRRRGTTRTLTVAMAAPLDVCAKASVTVPNKLGDCPFCQRVLLTLEEKHLPYDLKLVDLGNKPEWFLKIYPEGKVPVVKLDEKWVADSDIITQALEEKYPDPPLATPPEKASVGSKIFSTFIGFLKSKDAKDGTEEALLNELKSFDDYLKENGPFINGKVVSAADFSLGPKLYHLEIALGHFKDWSIPDSLPYVKSYMKSIFSLDSFVKTSALKEDVIAGWRPKVLAAAQDSYHHSAATPPLDKISSEAGQDFVGSRPIRKRFPRSPLGRIMRVKRQKRHRKSVRFYTACYGFRQPYKVLCDVTFVHHLVTNRITPADKAISNVLGAPVLLFTTNCAIAELKQHGPMLGPSYSQSLEAANSLITARCDHESHVSAEDCILDVVGQSNSEHFFVATQHVDLRRKLLKIPGVPAIYALRTALLLESPSDAQHQFVKASEEQRLHMTDLEYKLLKKKKNIPNSLKINDPPGEEDGSGDQNMEAQAVAKRDSARIGLGVKDKVQFKRKRAKGPNPLSCKKKKTKKPDLHSAQERKDGDATLRSRKKRSRSRKGKKTQEADG</sequence>
<comment type="subcellular location">
    <subcellularLocation>
        <location evidence="1">Nucleus</location>
        <location evidence="1">Nucleolus</location>
    </subcellularLocation>
</comment>
<dbReference type="InterPro" id="IPR044627">
    <property type="entry name" value="DHAR1/2/3/4"/>
</dbReference>
<evidence type="ECO:0000256" key="1">
    <source>
        <dbReference type="ARBA" id="ARBA00004604"/>
    </source>
</evidence>
<dbReference type="CDD" id="cd08553">
    <property type="entry name" value="PIN_Fcf1-like"/>
    <property type="match status" value="1"/>
</dbReference>
<keyword evidence="6" id="KW-0560">Oxidoreductase</keyword>
<dbReference type="InterPro" id="IPR029060">
    <property type="entry name" value="PIN-like_dom_sf"/>
</dbReference>
<dbReference type="Gene3D" id="3.40.30.10">
    <property type="entry name" value="Glutaredoxin"/>
    <property type="match status" value="1"/>
</dbReference>
<dbReference type="GO" id="GO:0140547">
    <property type="term" value="P:acquisition of seed longevity"/>
    <property type="evidence" value="ECO:0007669"/>
    <property type="project" value="UniProtKB-ARBA"/>
</dbReference>
<dbReference type="SUPFAM" id="SSF88723">
    <property type="entry name" value="PIN domain-like"/>
    <property type="match status" value="1"/>
</dbReference>
<dbReference type="SUPFAM" id="SSF52833">
    <property type="entry name" value="Thioredoxin-like"/>
    <property type="match status" value="1"/>
</dbReference>
<gene>
    <name evidence="17" type="ORF">DVH24_035347</name>
</gene>
<dbReference type="GO" id="GO:0006364">
    <property type="term" value="P:rRNA processing"/>
    <property type="evidence" value="ECO:0007669"/>
    <property type="project" value="UniProtKB-KW"/>
</dbReference>
<evidence type="ECO:0000256" key="3">
    <source>
        <dbReference type="ARBA" id="ARBA00022552"/>
    </source>
</evidence>
<keyword evidence="3" id="KW-0698">rRNA processing</keyword>
<evidence type="ECO:0000256" key="11">
    <source>
        <dbReference type="ARBA" id="ARBA00038503"/>
    </source>
</evidence>
<keyword evidence="7" id="KW-0318">Glutathionylation</keyword>
<dbReference type="GO" id="GO:0033355">
    <property type="term" value="P:ascorbate glutathione cycle"/>
    <property type="evidence" value="ECO:0007669"/>
    <property type="project" value="InterPro"/>
</dbReference>
<feature type="region of interest" description="Disordered" evidence="14">
    <location>
        <begin position="532"/>
        <end position="595"/>
    </location>
</feature>
<dbReference type="PROSITE" id="PS50405">
    <property type="entry name" value="GST_CTER"/>
    <property type="match status" value="1"/>
</dbReference>
<dbReference type="Gene3D" id="1.20.1050.10">
    <property type="match status" value="1"/>
</dbReference>
<comment type="catalytic activity">
    <reaction evidence="13">
        <text>L-dehydroascorbate + 2 glutathione = glutathione disulfide + L-ascorbate</text>
        <dbReference type="Rhea" id="RHEA:24424"/>
        <dbReference type="ChEBI" id="CHEBI:38290"/>
        <dbReference type="ChEBI" id="CHEBI:57925"/>
        <dbReference type="ChEBI" id="CHEBI:58297"/>
        <dbReference type="ChEBI" id="CHEBI:58539"/>
        <dbReference type="EC" id="1.8.5.1"/>
    </reaction>
</comment>
<dbReference type="FunFam" id="3.40.50.1010:FF:000006">
    <property type="entry name" value="rRNA-processing protein UTP23 homolog"/>
    <property type="match status" value="1"/>
</dbReference>
<dbReference type="InterPro" id="IPR036282">
    <property type="entry name" value="Glutathione-S-Trfase_C_sf"/>
</dbReference>
<name>A0A498J9V4_MALDO</name>
<dbReference type="SUPFAM" id="SSF47616">
    <property type="entry name" value="GST C-terminal domain-like"/>
    <property type="match status" value="1"/>
</dbReference>
<evidence type="ECO:0000256" key="10">
    <source>
        <dbReference type="ARBA" id="ARBA00037300"/>
    </source>
</evidence>
<evidence type="ECO:0000256" key="13">
    <source>
        <dbReference type="ARBA" id="ARBA00049544"/>
    </source>
</evidence>
<evidence type="ECO:0000259" key="16">
    <source>
        <dbReference type="PROSITE" id="PS50405"/>
    </source>
</evidence>
<reference evidence="17 18" key="1">
    <citation type="submission" date="2018-10" db="EMBL/GenBank/DDBJ databases">
        <title>A high-quality apple genome assembly.</title>
        <authorList>
            <person name="Hu J."/>
        </authorList>
    </citation>
    <scope>NUCLEOTIDE SEQUENCE [LARGE SCALE GENOMIC DNA]</scope>
    <source>
        <strain evidence="18">cv. HFTH1</strain>
        <tissue evidence="17">Young leaf</tissue>
    </source>
</reference>
<evidence type="ECO:0000256" key="7">
    <source>
        <dbReference type="ARBA" id="ARBA00023206"/>
    </source>
</evidence>
<evidence type="ECO:0000256" key="5">
    <source>
        <dbReference type="ARBA" id="ARBA00022679"/>
    </source>
</evidence>
<feature type="compositionally biased region" description="Basic residues" evidence="14">
    <location>
        <begin position="576"/>
        <end position="588"/>
    </location>
</feature>
<dbReference type="Gene3D" id="3.40.50.1010">
    <property type="entry name" value="5'-nuclease"/>
    <property type="match status" value="1"/>
</dbReference>
<keyword evidence="5" id="KW-0808">Transferase</keyword>